<accession>A0ABQ3R6B0</accession>
<evidence type="ECO:0008006" key="4">
    <source>
        <dbReference type="Google" id="ProtNLM"/>
    </source>
</evidence>
<gene>
    <name evidence="2" type="ORF">Srubr_12200</name>
</gene>
<organism evidence="2 3">
    <name type="scientific">Streptomyces rubradiris</name>
    <name type="common">Streptomyces achromogenes subsp. rubradiris</name>
    <dbReference type="NCBI Taxonomy" id="285531"/>
    <lineage>
        <taxon>Bacteria</taxon>
        <taxon>Bacillati</taxon>
        <taxon>Actinomycetota</taxon>
        <taxon>Actinomycetes</taxon>
        <taxon>Kitasatosporales</taxon>
        <taxon>Streptomycetaceae</taxon>
        <taxon>Streptomyces</taxon>
    </lineage>
</organism>
<dbReference type="Proteomes" id="UP000646738">
    <property type="component" value="Unassembled WGS sequence"/>
</dbReference>
<feature type="region of interest" description="Disordered" evidence="1">
    <location>
        <begin position="1"/>
        <end position="60"/>
    </location>
</feature>
<dbReference type="RefSeq" id="WP_229926718.1">
    <property type="nucleotide sequence ID" value="NZ_BNCB01000009.1"/>
</dbReference>
<sequence>MPPSPPLLGPRRAAPDPSVAPAAGPRDALAPGARDASDALAPGASDALAPGASDALAPGAPGASDTFDAALDDAELRTARAALAKGRRQAARSLLVHTGDDWDRRGHRLTVLAQDPRATAWAGDWLAAEPGSVDAATLLALALVHRAVRGEEEPGRARDSCATAAALAPADPTPWLGLLLLARALGPESALLDAFTELRRRHPEHHHAHHLLIACLAERPGCGRAETHEVYDAAELAAAEAPADSPLAVLPAVAYAERYRVLAATGLGPADPAASRHWSGPRARRVLGACFDWWLEWEQDEHPRRLIDLNHLAFALSCAGRPAEAAALFQRIGDHATPAPWAYAHRDPLAAFRAARARALGPG</sequence>
<protein>
    <recommendedName>
        <fullName evidence="4">Tetratricopeptide repeat protein</fullName>
    </recommendedName>
</protein>
<dbReference type="Gene3D" id="1.25.40.10">
    <property type="entry name" value="Tetratricopeptide repeat domain"/>
    <property type="match status" value="1"/>
</dbReference>
<reference evidence="3" key="1">
    <citation type="submission" date="2023-07" db="EMBL/GenBank/DDBJ databases">
        <title>Whole genome shotgun sequence of Streptomyces achromogenes subsp. rubradiris NBRC 14000.</title>
        <authorList>
            <person name="Komaki H."/>
            <person name="Tamura T."/>
        </authorList>
    </citation>
    <scope>NUCLEOTIDE SEQUENCE [LARGE SCALE GENOMIC DNA]</scope>
    <source>
        <strain evidence="3">NBRC 14000</strain>
    </source>
</reference>
<comment type="caution">
    <text evidence="2">The sequence shown here is derived from an EMBL/GenBank/DDBJ whole genome shotgun (WGS) entry which is preliminary data.</text>
</comment>
<dbReference type="InterPro" id="IPR011990">
    <property type="entry name" value="TPR-like_helical_dom_sf"/>
</dbReference>
<evidence type="ECO:0000313" key="3">
    <source>
        <dbReference type="Proteomes" id="UP000646738"/>
    </source>
</evidence>
<evidence type="ECO:0000313" key="2">
    <source>
        <dbReference type="EMBL" id="GHI51374.1"/>
    </source>
</evidence>
<keyword evidence="3" id="KW-1185">Reference proteome</keyword>
<proteinExistence type="predicted"/>
<evidence type="ECO:0000256" key="1">
    <source>
        <dbReference type="SAM" id="MobiDB-lite"/>
    </source>
</evidence>
<name>A0ABQ3R6B0_STRRR</name>
<dbReference type="EMBL" id="BNEA01000001">
    <property type="protein sequence ID" value="GHI51374.1"/>
    <property type="molecule type" value="Genomic_DNA"/>
</dbReference>